<dbReference type="HOGENOM" id="CLU_037286_1_0_1"/>
<keyword evidence="3" id="KW-1185">Reference proteome</keyword>
<evidence type="ECO:0000313" key="3">
    <source>
        <dbReference type="Proteomes" id="UP000054217"/>
    </source>
</evidence>
<dbReference type="AlphaFoldDB" id="A0A0C3NT86"/>
<name>A0A0C3NT86_PISTI</name>
<evidence type="ECO:0000256" key="1">
    <source>
        <dbReference type="SAM" id="Coils"/>
    </source>
</evidence>
<feature type="coiled-coil region" evidence="1">
    <location>
        <begin position="199"/>
        <end position="233"/>
    </location>
</feature>
<keyword evidence="1" id="KW-0175">Coiled coil</keyword>
<proteinExistence type="predicted"/>
<protein>
    <recommendedName>
        <fullName evidence="4">Retrotransposon gag domain-containing protein</fullName>
    </recommendedName>
</protein>
<accession>A0A0C3NT86</accession>
<evidence type="ECO:0000313" key="2">
    <source>
        <dbReference type="EMBL" id="KIN98690.1"/>
    </source>
</evidence>
<sequence length="268" mass="30951">MSQPPPPLSLPQAPLPHPRPMAEAVPLFYRDHVETENTSDFLKVFNHSMLFLNPLATNKQKIKALANYLGTSSPAEHWYENLTATQHASWDELAKAFNTRWLTLKSVTQMSEEYQTELLALRLPEEDVRVTKMVGRQKVWAHVKWAEEAMQLTSLAGIKQGSTLIWQVKKQLPKAVRRLLDDEYKDWQDFTDDVKVLNTLKLRQEREEIEDQKKREEERDQRLLQKMEVMKRAMMADLMVQLQHLTIGQVAVAHTNPQTSPSATPSTT</sequence>
<dbReference type="EMBL" id="KN832013">
    <property type="protein sequence ID" value="KIN98690.1"/>
    <property type="molecule type" value="Genomic_DNA"/>
</dbReference>
<evidence type="ECO:0008006" key="4">
    <source>
        <dbReference type="Google" id="ProtNLM"/>
    </source>
</evidence>
<organism evidence="2 3">
    <name type="scientific">Pisolithus tinctorius Marx 270</name>
    <dbReference type="NCBI Taxonomy" id="870435"/>
    <lineage>
        <taxon>Eukaryota</taxon>
        <taxon>Fungi</taxon>
        <taxon>Dikarya</taxon>
        <taxon>Basidiomycota</taxon>
        <taxon>Agaricomycotina</taxon>
        <taxon>Agaricomycetes</taxon>
        <taxon>Agaricomycetidae</taxon>
        <taxon>Boletales</taxon>
        <taxon>Sclerodermatineae</taxon>
        <taxon>Pisolithaceae</taxon>
        <taxon>Pisolithus</taxon>
    </lineage>
</organism>
<dbReference type="Proteomes" id="UP000054217">
    <property type="component" value="Unassembled WGS sequence"/>
</dbReference>
<reference evidence="2 3" key="1">
    <citation type="submission" date="2014-04" db="EMBL/GenBank/DDBJ databases">
        <authorList>
            <consortium name="DOE Joint Genome Institute"/>
            <person name="Kuo A."/>
            <person name="Kohler A."/>
            <person name="Costa M.D."/>
            <person name="Nagy L.G."/>
            <person name="Floudas D."/>
            <person name="Copeland A."/>
            <person name="Barry K.W."/>
            <person name="Cichocki N."/>
            <person name="Veneault-Fourrey C."/>
            <person name="LaButti K."/>
            <person name="Lindquist E.A."/>
            <person name="Lipzen A."/>
            <person name="Lundell T."/>
            <person name="Morin E."/>
            <person name="Murat C."/>
            <person name="Sun H."/>
            <person name="Tunlid A."/>
            <person name="Henrissat B."/>
            <person name="Grigoriev I.V."/>
            <person name="Hibbett D.S."/>
            <person name="Martin F."/>
            <person name="Nordberg H.P."/>
            <person name="Cantor M.N."/>
            <person name="Hua S.X."/>
        </authorList>
    </citation>
    <scope>NUCLEOTIDE SEQUENCE [LARGE SCALE GENOMIC DNA]</scope>
    <source>
        <strain evidence="2 3">Marx 270</strain>
    </source>
</reference>
<gene>
    <name evidence="2" type="ORF">M404DRAFT_31175</name>
</gene>
<dbReference type="InParanoid" id="A0A0C3NT86"/>
<dbReference type="OrthoDB" id="3260975at2759"/>
<reference evidence="3" key="2">
    <citation type="submission" date="2015-01" db="EMBL/GenBank/DDBJ databases">
        <title>Evolutionary Origins and Diversification of the Mycorrhizal Mutualists.</title>
        <authorList>
            <consortium name="DOE Joint Genome Institute"/>
            <consortium name="Mycorrhizal Genomics Consortium"/>
            <person name="Kohler A."/>
            <person name="Kuo A."/>
            <person name="Nagy L.G."/>
            <person name="Floudas D."/>
            <person name="Copeland A."/>
            <person name="Barry K.W."/>
            <person name="Cichocki N."/>
            <person name="Veneault-Fourrey C."/>
            <person name="LaButti K."/>
            <person name="Lindquist E.A."/>
            <person name="Lipzen A."/>
            <person name="Lundell T."/>
            <person name="Morin E."/>
            <person name="Murat C."/>
            <person name="Riley R."/>
            <person name="Ohm R."/>
            <person name="Sun H."/>
            <person name="Tunlid A."/>
            <person name="Henrissat B."/>
            <person name="Grigoriev I.V."/>
            <person name="Hibbett D.S."/>
            <person name="Martin F."/>
        </authorList>
    </citation>
    <scope>NUCLEOTIDE SEQUENCE [LARGE SCALE GENOMIC DNA]</scope>
    <source>
        <strain evidence="3">Marx 270</strain>
    </source>
</reference>